<organism evidence="8 9">
    <name type="scientific">Roridomyces roridus</name>
    <dbReference type="NCBI Taxonomy" id="1738132"/>
    <lineage>
        <taxon>Eukaryota</taxon>
        <taxon>Fungi</taxon>
        <taxon>Dikarya</taxon>
        <taxon>Basidiomycota</taxon>
        <taxon>Agaricomycotina</taxon>
        <taxon>Agaricomycetes</taxon>
        <taxon>Agaricomycetidae</taxon>
        <taxon>Agaricales</taxon>
        <taxon>Marasmiineae</taxon>
        <taxon>Mycenaceae</taxon>
        <taxon>Roridomyces</taxon>
    </lineage>
</organism>
<dbReference type="GO" id="GO:0008270">
    <property type="term" value="F:zinc ion binding"/>
    <property type="evidence" value="ECO:0007669"/>
    <property type="project" value="UniProtKB-KW"/>
</dbReference>
<dbReference type="AlphaFoldDB" id="A0AAD7B647"/>
<dbReference type="PANTHER" id="PTHR19818:SF139">
    <property type="entry name" value="PAIR-RULE PROTEIN ODD-PAIRED"/>
    <property type="match status" value="1"/>
</dbReference>
<dbReference type="EMBL" id="JARKIF010000032">
    <property type="protein sequence ID" value="KAJ7611797.1"/>
    <property type="molecule type" value="Genomic_DNA"/>
</dbReference>
<keyword evidence="9" id="KW-1185">Reference proteome</keyword>
<dbReference type="InterPro" id="IPR050329">
    <property type="entry name" value="GLI_C2H2-zinc-finger"/>
</dbReference>
<keyword evidence="1" id="KW-0479">Metal-binding</keyword>
<evidence type="ECO:0000256" key="3">
    <source>
        <dbReference type="ARBA" id="ARBA00022771"/>
    </source>
</evidence>
<feature type="region of interest" description="Disordered" evidence="6">
    <location>
        <begin position="59"/>
        <end position="127"/>
    </location>
</feature>
<dbReference type="InterPro" id="IPR013087">
    <property type="entry name" value="Znf_C2H2_type"/>
</dbReference>
<keyword evidence="4" id="KW-0862">Zinc</keyword>
<keyword evidence="3 5" id="KW-0863">Zinc-finger</keyword>
<dbReference type="SMART" id="SM00355">
    <property type="entry name" value="ZnF_C2H2"/>
    <property type="match status" value="2"/>
</dbReference>
<evidence type="ECO:0000256" key="1">
    <source>
        <dbReference type="ARBA" id="ARBA00022723"/>
    </source>
</evidence>
<dbReference type="Proteomes" id="UP001221142">
    <property type="component" value="Unassembled WGS sequence"/>
</dbReference>
<dbReference type="SUPFAM" id="SSF57667">
    <property type="entry name" value="beta-beta-alpha zinc fingers"/>
    <property type="match status" value="1"/>
</dbReference>
<dbReference type="GO" id="GO:0005634">
    <property type="term" value="C:nucleus"/>
    <property type="evidence" value="ECO:0007669"/>
    <property type="project" value="UniProtKB-ARBA"/>
</dbReference>
<sequence length="208" mass="23462">MLTHSKDKQSMMYVCPVPSCGHRTLQKSNLATHIRTHTRAKPHKCPEYNSDGFQCDFSTADPSSLHRHRKRKHGYRPQSKQQQPRKKTRVADGCDSEEEVVAGPSKPRRPLRVQAEKENENENEEEDVPGEVLLMDPTAMAVDAQADFDLDEDGEGEPEDETEAVPLFVMPPHLESAPPSHIHPYLVLANISDTRTDVDGRHTRSPHC</sequence>
<evidence type="ECO:0000256" key="2">
    <source>
        <dbReference type="ARBA" id="ARBA00022737"/>
    </source>
</evidence>
<keyword evidence="2" id="KW-0677">Repeat</keyword>
<feature type="compositionally biased region" description="Basic residues" evidence="6">
    <location>
        <begin position="65"/>
        <end position="75"/>
    </location>
</feature>
<dbReference type="GO" id="GO:0000978">
    <property type="term" value="F:RNA polymerase II cis-regulatory region sequence-specific DNA binding"/>
    <property type="evidence" value="ECO:0007669"/>
    <property type="project" value="TreeGrafter"/>
</dbReference>
<feature type="domain" description="C2H2-type" evidence="7">
    <location>
        <begin position="13"/>
        <end position="42"/>
    </location>
</feature>
<proteinExistence type="predicted"/>
<accession>A0AAD7B647</accession>
<dbReference type="PROSITE" id="PS50157">
    <property type="entry name" value="ZINC_FINGER_C2H2_2"/>
    <property type="match status" value="1"/>
</dbReference>
<dbReference type="GO" id="GO:0045944">
    <property type="term" value="P:positive regulation of transcription by RNA polymerase II"/>
    <property type="evidence" value="ECO:0007669"/>
    <property type="project" value="UniProtKB-ARBA"/>
</dbReference>
<dbReference type="GO" id="GO:0000981">
    <property type="term" value="F:DNA-binding transcription factor activity, RNA polymerase II-specific"/>
    <property type="evidence" value="ECO:0007669"/>
    <property type="project" value="TreeGrafter"/>
</dbReference>
<name>A0AAD7B647_9AGAR</name>
<comment type="caution">
    <text evidence="8">The sequence shown here is derived from an EMBL/GenBank/DDBJ whole genome shotgun (WGS) entry which is preliminary data.</text>
</comment>
<reference evidence="8" key="1">
    <citation type="submission" date="2023-03" db="EMBL/GenBank/DDBJ databases">
        <title>Massive genome expansion in bonnet fungi (Mycena s.s.) driven by repeated elements and novel gene families across ecological guilds.</title>
        <authorList>
            <consortium name="Lawrence Berkeley National Laboratory"/>
            <person name="Harder C.B."/>
            <person name="Miyauchi S."/>
            <person name="Viragh M."/>
            <person name="Kuo A."/>
            <person name="Thoen E."/>
            <person name="Andreopoulos B."/>
            <person name="Lu D."/>
            <person name="Skrede I."/>
            <person name="Drula E."/>
            <person name="Henrissat B."/>
            <person name="Morin E."/>
            <person name="Kohler A."/>
            <person name="Barry K."/>
            <person name="LaButti K."/>
            <person name="Morin E."/>
            <person name="Salamov A."/>
            <person name="Lipzen A."/>
            <person name="Mereny Z."/>
            <person name="Hegedus B."/>
            <person name="Baldrian P."/>
            <person name="Stursova M."/>
            <person name="Weitz H."/>
            <person name="Taylor A."/>
            <person name="Grigoriev I.V."/>
            <person name="Nagy L.G."/>
            <person name="Martin F."/>
            <person name="Kauserud H."/>
        </authorList>
    </citation>
    <scope>NUCLEOTIDE SEQUENCE</scope>
    <source>
        <strain evidence="8">9284</strain>
    </source>
</reference>
<gene>
    <name evidence="8" type="ORF">FB45DRAFT_317155</name>
</gene>
<dbReference type="Gene3D" id="3.30.160.60">
    <property type="entry name" value="Classic Zinc Finger"/>
    <property type="match status" value="1"/>
</dbReference>
<evidence type="ECO:0000313" key="9">
    <source>
        <dbReference type="Proteomes" id="UP001221142"/>
    </source>
</evidence>
<evidence type="ECO:0000256" key="5">
    <source>
        <dbReference type="PROSITE-ProRule" id="PRU00042"/>
    </source>
</evidence>
<evidence type="ECO:0000256" key="4">
    <source>
        <dbReference type="ARBA" id="ARBA00022833"/>
    </source>
</evidence>
<dbReference type="PANTHER" id="PTHR19818">
    <property type="entry name" value="ZINC FINGER PROTEIN ZIC AND GLI"/>
    <property type="match status" value="1"/>
</dbReference>
<evidence type="ECO:0000259" key="7">
    <source>
        <dbReference type="PROSITE" id="PS50157"/>
    </source>
</evidence>
<evidence type="ECO:0000313" key="8">
    <source>
        <dbReference type="EMBL" id="KAJ7611797.1"/>
    </source>
</evidence>
<protein>
    <recommendedName>
        <fullName evidence="7">C2H2-type domain-containing protein</fullName>
    </recommendedName>
</protein>
<dbReference type="InterPro" id="IPR036236">
    <property type="entry name" value="Znf_C2H2_sf"/>
</dbReference>
<evidence type="ECO:0000256" key="6">
    <source>
        <dbReference type="SAM" id="MobiDB-lite"/>
    </source>
</evidence>